<dbReference type="Proteomes" id="UP000593565">
    <property type="component" value="Unassembled WGS sequence"/>
</dbReference>
<accession>A0A7J5ZPF7</accession>
<keyword evidence="1" id="KW-0812">Transmembrane</keyword>
<reference evidence="2 3" key="1">
    <citation type="submission" date="2020-02" db="EMBL/GenBank/DDBJ databases">
        <title>A chromosome-scale genome assembly of the black bullhead catfish (Ameiurus melas).</title>
        <authorList>
            <person name="Wen M."/>
            <person name="Zham M."/>
            <person name="Cabau C."/>
            <person name="Klopp C."/>
            <person name="Donnadieu C."/>
            <person name="Roques C."/>
            <person name="Bouchez O."/>
            <person name="Lampietro C."/>
            <person name="Jouanno E."/>
            <person name="Herpin A."/>
            <person name="Louis A."/>
            <person name="Berthelot C."/>
            <person name="Parey E."/>
            <person name="Roest-Crollius H."/>
            <person name="Braasch I."/>
            <person name="Postlethwait J."/>
            <person name="Robinson-Rechavi M."/>
            <person name="Echchiki A."/>
            <person name="Begum T."/>
            <person name="Montfort J."/>
            <person name="Schartl M."/>
            <person name="Bobe J."/>
            <person name="Guiguen Y."/>
        </authorList>
    </citation>
    <scope>NUCLEOTIDE SEQUENCE [LARGE SCALE GENOMIC DNA]</scope>
    <source>
        <strain evidence="2">M_S1</strain>
        <tissue evidence="2">Blood</tissue>
    </source>
</reference>
<keyword evidence="3" id="KW-1185">Reference proteome</keyword>
<protein>
    <submittedName>
        <fullName evidence="2">Uncharacterized protein</fullName>
    </submittedName>
</protein>
<gene>
    <name evidence="2" type="ORF">AMELA_G00274150</name>
</gene>
<keyword evidence="1" id="KW-1133">Transmembrane helix</keyword>
<evidence type="ECO:0000313" key="2">
    <source>
        <dbReference type="EMBL" id="KAF4071507.1"/>
    </source>
</evidence>
<keyword evidence="1" id="KW-0472">Membrane</keyword>
<evidence type="ECO:0000313" key="3">
    <source>
        <dbReference type="Proteomes" id="UP000593565"/>
    </source>
</evidence>
<comment type="caution">
    <text evidence="2">The sequence shown here is derived from an EMBL/GenBank/DDBJ whole genome shotgun (WGS) entry which is preliminary data.</text>
</comment>
<dbReference type="EMBL" id="JAAGNN010000027">
    <property type="protein sequence ID" value="KAF4071507.1"/>
    <property type="molecule type" value="Genomic_DNA"/>
</dbReference>
<dbReference type="AlphaFoldDB" id="A0A7J5ZPF7"/>
<proteinExistence type="predicted"/>
<feature type="non-terminal residue" evidence="2">
    <location>
        <position position="58"/>
    </location>
</feature>
<sequence length="58" mass="6745">MHEDQSDKVRRARQAWDAARESPTIEDELKPRKFLSFIQIITCTFVGILVFGLAFFSK</sequence>
<name>A0A7J5ZPF7_AMEME</name>
<feature type="transmembrane region" description="Helical" evidence="1">
    <location>
        <begin position="34"/>
        <end position="56"/>
    </location>
</feature>
<evidence type="ECO:0000256" key="1">
    <source>
        <dbReference type="SAM" id="Phobius"/>
    </source>
</evidence>
<organism evidence="2 3">
    <name type="scientific">Ameiurus melas</name>
    <name type="common">Black bullhead</name>
    <name type="synonym">Silurus melas</name>
    <dbReference type="NCBI Taxonomy" id="219545"/>
    <lineage>
        <taxon>Eukaryota</taxon>
        <taxon>Metazoa</taxon>
        <taxon>Chordata</taxon>
        <taxon>Craniata</taxon>
        <taxon>Vertebrata</taxon>
        <taxon>Euteleostomi</taxon>
        <taxon>Actinopterygii</taxon>
        <taxon>Neopterygii</taxon>
        <taxon>Teleostei</taxon>
        <taxon>Ostariophysi</taxon>
        <taxon>Siluriformes</taxon>
        <taxon>Ictaluridae</taxon>
        <taxon>Ameiurus</taxon>
    </lineage>
</organism>